<feature type="binding site" evidence="9">
    <location>
        <position position="79"/>
    </location>
    <ligand>
        <name>anthranilate</name>
        <dbReference type="ChEBI" id="CHEBI:16567"/>
        <label>1</label>
    </ligand>
</feature>
<keyword evidence="9" id="KW-0479">Metal-binding</keyword>
<comment type="cofactor">
    <cofactor evidence="9">
        <name>Mg(2+)</name>
        <dbReference type="ChEBI" id="CHEBI:18420"/>
    </cofactor>
    <text evidence="9">Binds 2 magnesium ions per monomer.</text>
</comment>
<protein>
    <recommendedName>
        <fullName evidence="9">Anthranilate phosphoribosyltransferase</fullName>
        <ecNumber evidence="9">2.4.2.18</ecNumber>
    </recommendedName>
</protein>
<feature type="binding site" evidence="9">
    <location>
        <position position="110"/>
    </location>
    <ligand>
        <name>anthranilate</name>
        <dbReference type="ChEBI" id="CHEBI:16567"/>
        <label>1</label>
    </ligand>
</feature>
<feature type="binding site" evidence="9">
    <location>
        <position position="87"/>
    </location>
    <ligand>
        <name>5-phospho-alpha-D-ribose 1-diphosphate</name>
        <dbReference type="ChEBI" id="CHEBI:58017"/>
    </ligand>
</feature>
<dbReference type="InterPro" id="IPR036320">
    <property type="entry name" value="Glycosyl_Trfase_fam3_N_dom_sf"/>
</dbReference>
<feature type="binding site" evidence="9">
    <location>
        <position position="91"/>
    </location>
    <ligand>
        <name>Mg(2+)</name>
        <dbReference type="ChEBI" id="CHEBI:18420"/>
        <label>1</label>
    </ligand>
</feature>
<comment type="subunit">
    <text evidence="9">Homodimer.</text>
</comment>
<feature type="binding site" evidence="9">
    <location>
        <position position="165"/>
    </location>
    <ligand>
        <name>anthranilate</name>
        <dbReference type="ChEBI" id="CHEBI:16567"/>
        <label>2</label>
    </ligand>
</feature>
<dbReference type="Gene3D" id="1.20.970.10">
    <property type="entry name" value="Transferase, Pyrimidine Nucleoside Phosphorylase, Chain C"/>
    <property type="match status" value="1"/>
</dbReference>
<accession>A0A9D9DBB1</accession>
<dbReference type="Pfam" id="PF02885">
    <property type="entry name" value="Glycos_trans_3N"/>
    <property type="match status" value="1"/>
</dbReference>
<dbReference type="SUPFAM" id="SSF52418">
    <property type="entry name" value="Nucleoside phosphorylase/phosphoribosyltransferase catalytic domain"/>
    <property type="match status" value="1"/>
</dbReference>
<evidence type="ECO:0000256" key="2">
    <source>
        <dbReference type="ARBA" id="ARBA00022605"/>
    </source>
</evidence>
<comment type="caution">
    <text evidence="12">The sequence shown here is derived from an EMBL/GenBank/DDBJ whole genome shotgun (WGS) entry which is preliminary data.</text>
</comment>
<dbReference type="GO" id="GO:0004048">
    <property type="term" value="F:anthranilate phosphoribosyltransferase activity"/>
    <property type="evidence" value="ECO:0007669"/>
    <property type="project" value="UniProtKB-UniRule"/>
</dbReference>
<name>A0A9D9DBB1_9GAMM</name>
<dbReference type="HAMAP" id="MF_00211">
    <property type="entry name" value="TrpD"/>
    <property type="match status" value="1"/>
</dbReference>
<keyword evidence="6 9" id="KW-0057">Aromatic amino acid biosynthesis</keyword>
<dbReference type="EMBL" id="JADINH010000165">
    <property type="protein sequence ID" value="MBO8416255.1"/>
    <property type="molecule type" value="Genomic_DNA"/>
</dbReference>
<comment type="function">
    <text evidence="9">Catalyzes the transfer of the phosphoribosyl group of 5-phosphorylribose-1-pyrophosphate (PRPP) to anthranilate to yield N-(5'-phosphoribosyl)-anthranilate (PRA).</text>
</comment>
<comment type="similarity">
    <text evidence="8">In the C-terminal section; belongs to the anthranilate phosphoribosyltransferase family.</text>
</comment>
<feature type="binding site" evidence="9">
    <location>
        <position position="119"/>
    </location>
    <ligand>
        <name>5-phospho-alpha-D-ribose 1-diphosphate</name>
        <dbReference type="ChEBI" id="CHEBI:58017"/>
    </ligand>
</feature>
<evidence type="ECO:0000256" key="5">
    <source>
        <dbReference type="ARBA" id="ARBA00022822"/>
    </source>
</evidence>
<dbReference type="Proteomes" id="UP000823631">
    <property type="component" value="Unassembled WGS sequence"/>
</dbReference>
<dbReference type="PANTHER" id="PTHR43285">
    <property type="entry name" value="ANTHRANILATE PHOSPHORIBOSYLTRANSFERASE"/>
    <property type="match status" value="1"/>
</dbReference>
<evidence type="ECO:0000256" key="6">
    <source>
        <dbReference type="ARBA" id="ARBA00023141"/>
    </source>
</evidence>
<feature type="binding site" evidence="9">
    <location>
        <begin position="107"/>
        <end position="115"/>
    </location>
    <ligand>
        <name>5-phospho-alpha-D-ribose 1-diphosphate</name>
        <dbReference type="ChEBI" id="CHEBI:58017"/>
    </ligand>
</feature>
<dbReference type="GO" id="GO:0005829">
    <property type="term" value="C:cytosol"/>
    <property type="evidence" value="ECO:0007669"/>
    <property type="project" value="TreeGrafter"/>
</dbReference>
<keyword evidence="3 9" id="KW-0328">Glycosyltransferase</keyword>
<feature type="binding site" evidence="9">
    <location>
        <position position="223"/>
    </location>
    <ligand>
        <name>Mg(2+)</name>
        <dbReference type="ChEBI" id="CHEBI:18420"/>
        <label>2</label>
    </ligand>
</feature>
<reference evidence="12" key="2">
    <citation type="journal article" date="2021" name="PeerJ">
        <title>Extensive microbial diversity within the chicken gut microbiome revealed by metagenomics and culture.</title>
        <authorList>
            <person name="Gilroy R."/>
            <person name="Ravi A."/>
            <person name="Getino M."/>
            <person name="Pursley I."/>
            <person name="Horton D.L."/>
            <person name="Alikhan N.F."/>
            <person name="Baker D."/>
            <person name="Gharbi K."/>
            <person name="Hall N."/>
            <person name="Watson M."/>
            <person name="Adriaenssens E.M."/>
            <person name="Foster-Nyarko E."/>
            <person name="Jarju S."/>
            <person name="Secka A."/>
            <person name="Antonio M."/>
            <person name="Oren A."/>
            <person name="Chaudhuri R.R."/>
            <person name="La Ragione R."/>
            <person name="Hildebrand F."/>
            <person name="Pallen M.J."/>
        </authorList>
    </citation>
    <scope>NUCLEOTIDE SEQUENCE</scope>
    <source>
        <strain evidence="12">17213</strain>
    </source>
</reference>
<dbReference type="InterPro" id="IPR000312">
    <property type="entry name" value="Glycosyl_Trfase_fam3"/>
</dbReference>
<reference evidence="12" key="1">
    <citation type="submission" date="2020-10" db="EMBL/GenBank/DDBJ databases">
        <authorList>
            <person name="Gilroy R."/>
        </authorList>
    </citation>
    <scope>NUCLEOTIDE SEQUENCE</scope>
    <source>
        <strain evidence="12">17213</strain>
    </source>
</reference>
<dbReference type="InterPro" id="IPR005940">
    <property type="entry name" value="Anthranilate_Pribosyl_Tfrase"/>
</dbReference>
<dbReference type="InterPro" id="IPR017459">
    <property type="entry name" value="Glycosyl_Trfase_fam3_N_dom"/>
</dbReference>
<evidence type="ECO:0000313" key="13">
    <source>
        <dbReference type="Proteomes" id="UP000823631"/>
    </source>
</evidence>
<feature type="domain" description="Glycosyl transferase family 3" evidence="10">
    <location>
        <begin position="77"/>
        <end position="323"/>
    </location>
</feature>
<evidence type="ECO:0000256" key="1">
    <source>
        <dbReference type="ARBA" id="ARBA00004907"/>
    </source>
</evidence>
<comment type="similarity">
    <text evidence="9">Belongs to the anthranilate phosphoribosyltransferase family.</text>
</comment>
<comment type="pathway">
    <text evidence="1 9">Amino-acid biosynthesis; L-tryptophan biosynthesis; L-tryptophan from chorismate: step 2/5.</text>
</comment>
<dbReference type="SUPFAM" id="SSF47648">
    <property type="entry name" value="Nucleoside phosphorylase/phosphoribosyltransferase N-terminal domain"/>
    <property type="match status" value="1"/>
</dbReference>
<dbReference type="FunFam" id="3.40.1030.10:FF:000002">
    <property type="entry name" value="Anthranilate phosphoribosyltransferase"/>
    <property type="match status" value="1"/>
</dbReference>
<dbReference type="NCBIfam" id="TIGR01245">
    <property type="entry name" value="trpD"/>
    <property type="match status" value="1"/>
</dbReference>
<keyword evidence="9" id="KW-0460">Magnesium</keyword>
<dbReference type="AlphaFoldDB" id="A0A9D9DBB1"/>
<feature type="domain" description="Glycosyl transferase family 3 N-terminal" evidence="11">
    <location>
        <begin position="5"/>
        <end position="64"/>
    </location>
</feature>
<keyword evidence="4 9" id="KW-0808">Transferase</keyword>
<keyword evidence="5 9" id="KW-0822">Tryptophan biosynthesis</keyword>
<evidence type="ECO:0000256" key="8">
    <source>
        <dbReference type="ARBA" id="ARBA00061188"/>
    </source>
</evidence>
<proteinExistence type="inferred from homology"/>
<comment type="caution">
    <text evidence="9">Lacks conserved residue(s) required for the propagation of feature annotation.</text>
</comment>
<dbReference type="InterPro" id="IPR035902">
    <property type="entry name" value="Nuc_phospho_transferase"/>
</dbReference>
<evidence type="ECO:0000259" key="10">
    <source>
        <dbReference type="Pfam" id="PF00591"/>
    </source>
</evidence>
<dbReference type="Pfam" id="PF00591">
    <property type="entry name" value="Glycos_transf_3"/>
    <property type="match status" value="1"/>
</dbReference>
<dbReference type="Gene3D" id="3.40.1030.10">
    <property type="entry name" value="Nucleoside phosphorylase/phosphoribosyltransferase catalytic domain"/>
    <property type="match status" value="1"/>
</dbReference>
<sequence>MLGQLNKLYQGQSLSLAESEDIFSSIFAGQLSDIELSSLVTALKVKGESGSEVAGAAKAMLSKAAPFERPEGLIGEIVGTGGDGYNTINISTITAIMGAALGLTIAKHGNRAVSSKTGASDLLKALGYNIEAPSEVLSRCLKQEGFAFMFAQKFHQAMRFAAPVRASLKTRTIFNLLGPLTNPAHPDYELMGVYDKTLLPMMAETLKLTGVKRALCVNGSGLDEIANFGTTHYSRLYEDGHIENGVLNAASFGLDREYKLSDIVGGSCEENAEVARTILAGHGTDAQNSAIGVNLSALLNLAGRVDSFEEGFTLAIDALKSGMGIHKLERLIALSNETVKEAA</sequence>
<dbReference type="GO" id="GO:0000287">
    <property type="term" value="F:magnesium ion binding"/>
    <property type="evidence" value="ECO:0007669"/>
    <property type="project" value="UniProtKB-UniRule"/>
</dbReference>
<dbReference type="PANTHER" id="PTHR43285:SF2">
    <property type="entry name" value="ANTHRANILATE PHOSPHORIBOSYLTRANSFERASE"/>
    <property type="match status" value="1"/>
</dbReference>
<evidence type="ECO:0000259" key="11">
    <source>
        <dbReference type="Pfam" id="PF02885"/>
    </source>
</evidence>
<feature type="binding site" evidence="9">
    <location>
        <begin position="82"/>
        <end position="83"/>
    </location>
    <ligand>
        <name>5-phospho-alpha-D-ribose 1-diphosphate</name>
        <dbReference type="ChEBI" id="CHEBI:58017"/>
    </ligand>
</feature>
<comment type="catalytic activity">
    <reaction evidence="7 9">
        <text>N-(5-phospho-beta-D-ribosyl)anthranilate + diphosphate = 5-phospho-alpha-D-ribose 1-diphosphate + anthranilate</text>
        <dbReference type="Rhea" id="RHEA:11768"/>
        <dbReference type="ChEBI" id="CHEBI:16567"/>
        <dbReference type="ChEBI" id="CHEBI:18277"/>
        <dbReference type="ChEBI" id="CHEBI:33019"/>
        <dbReference type="ChEBI" id="CHEBI:58017"/>
        <dbReference type="EC" id="2.4.2.18"/>
    </reaction>
</comment>
<evidence type="ECO:0000256" key="7">
    <source>
        <dbReference type="ARBA" id="ARBA00052328"/>
    </source>
</evidence>
<evidence type="ECO:0000256" key="4">
    <source>
        <dbReference type="ARBA" id="ARBA00022679"/>
    </source>
</evidence>
<evidence type="ECO:0000256" key="9">
    <source>
        <dbReference type="HAMAP-Rule" id="MF_00211"/>
    </source>
</evidence>
<feature type="binding site" evidence="9">
    <location>
        <position position="224"/>
    </location>
    <ligand>
        <name>Mg(2+)</name>
        <dbReference type="ChEBI" id="CHEBI:18420"/>
        <label>2</label>
    </ligand>
</feature>
<evidence type="ECO:0000313" key="12">
    <source>
        <dbReference type="EMBL" id="MBO8416255.1"/>
    </source>
</evidence>
<dbReference type="EC" id="2.4.2.18" evidence="9"/>
<gene>
    <name evidence="9 12" type="primary">trpD</name>
    <name evidence="12" type="ORF">IAB19_07755</name>
</gene>
<dbReference type="GO" id="GO:0000162">
    <property type="term" value="P:L-tryptophan biosynthetic process"/>
    <property type="evidence" value="ECO:0007669"/>
    <property type="project" value="UniProtKB-UniRule"/>
</dbReference>
<organism evidence="12 13">
    <name type="scientific">Candidatus Avisuccinivibrio stercorigallinarum</name>
    <dbReference type="NCBI Taxonomy" id="2840704"/>
    <lineage>
        <taxon>Bacteria</taxon>
        <taxon>Pseudomonadati</taxon>
        <taxon>Pseudomonadota</taxon>
        <taxon>Gammaproteobacteria</taxon>
        <taxon>Aeromonadales</taxon>
        <taxon>Succinivibrionaceae</taxon>
        <taxon>Succinivibrionaceae incertae sedis</taxon>
        <taxon>Candidatus Avisuccinivibrio</taxon>
    </lineage>
</organism>
<feature type="binding site" evidence="9">
    <location>
        <position position="79"/>
    </location>
    <ligand>
        <name>5-phospho-alpha-D-ribose 1-diphosphate</name>
        <dbReference type="ChEBI" id="CHEBI:58017"/>
    </ligand>
</feature>
<evidence type="ECO:0000256" key="3">
    <source>
        <dbReference type="ARBA" id="ARBA00022676"/>
    </source>
</evidence>
<feature type="binding site" evidence="9">
    <location>
        <begin position="89"/>
        <end position="92"/>
    </location>
    <ligand>
        <name>5-phospho-alpha-D-ribose 1-diphosphate</name>
        <dbReference type="ChEBI" id="CHEBI:58017"/>
    </ligand>
</feature>
<feature type="binding site" evidence="9">
    <location>
        <position position="224"/>
    </location>
    <ligand>
        <name>Mg(2+)</name>
        <dbReference type="ChEBI" id="CHEBI:18420"/>
        <label>1</label>
    </ligand>
</feature>
<keyword evidence="2 9" id="KW-0028">Amino-acid biosynthesis</keyword>